<evidence type="ECO:0000256" key="2">
    <source>
        <dbReference type="ARBA" id="ARBA00006434"/>
    </source>
</evidence>
<dbReference type="CDD" id="cd10322">
    <property type="entry name" value="SLC5sbd"/>
    <property type="match status" value="1"/>
</dbReference>
<dbReference type="GO" id="GO:0022857">
    <property type="term" value="F:transmembrane transporter activity"/>
    <property type="evidence" value="ECO:0007669"/>
    <property type="project" value="InterPro"/>
</dbReference>
<feature type="transmembrane region" description="Helical" evidence="8">
    <location>
        <begin position="6"/>
        <end position="23"/>
    </location>
</feature>
<feature type="transmembrane region" description="Helical" evidence="8">
    <location>
        <begin position="417"/>
        <end position="435"/>
    </location>
</feature>
<dbReference type="Gene3D" id="1.20.1730.10">
    <property type="entry name" value="Sodium/glucose cotransporter"/>
    <property type="match status" value="1"/>
</dbReference>
<evidence type="ECO:0000256" key="7">
    <source>
        <dbReference type="RuleBase" id="RU362091"/>
    </source>
</evidence>
<dbReference type="Proteomes" id="UP000247978">
    <property type="component" value="Unassembled WGS sequence"/>
</dbReference>
<dbReference type="OrthoDB" id="9789704at2"/>
<protein>
    <submittedName>
        <fullName evidence="9">SSS family solute:Na+ symporter</fullName>
    </submittedName>
</protein>
<comment type="caution">
    <text evidence="9">The sequence shown here is derived from an EMBL/GenBank/DDBJ whole genome shotgun (WGS) entry which is preliminary data.</text>
</comment>
<dbReference type="InterPro" id="IPR001734">
    <property type="entry name" value="Na/solute_symporter"/>
</dbReference>
<dbReference type="RefSeq" id="WP_110396909.1">
    <property type="nucleotide sequence ID" value="NZ_JBHUHB010000001.1"/>
</dbReference>
<name>A0A2V3VNK9_9BACI</name>
<evidence type="ECO:0000256" key="3">
    <source>
        <dbReference type="ARBA" id="ARBA00022448"/>
    </source>
</evidence>
<feature type="transmembrane region" description="Helical" evidence="8">
    <location>
        <begin position="269"/>
        <end position="293"/>
    </location>
</feature>
<reference evidence="9 10" key="1">
    <citation type="submission" date="2018-05" db="EMBL/GenBank/DDBJ databases">
        <title>Genomic Encyclopedia of Type Strains, Phase IV (KMG-IV): sequencing the most valuable type-strain genomes for metagenomic binning, comparative biology and taxonomic classification.</title>
        <authorList>
            <person name="Goeker M."/>
        </authorList>
    </citation>
    <scope>NUCLEOTIDE SEQUENCE [LARGE SCALE GENOMIC DNA]</scope>
    <source>
        <strain evidence="9 10">DSM 28556</strain>
    </source>
</reference>
<gene>
    <name evidence="9" type="ORF">DFR56_11665</name>
</gene>
<dbReference type="InterPro" id="IPR050277">
    <property type="entry name" value="Sodium:Solute_Symporter"/>
</dbReference>
<accession>A0A2V3VNK9</accession>
<keyword evidence="4 8" id="KW-0812">Transmembrane</keyword>
<comment type="subcellular location">
    <subcellularLocation>
        <location evidence="1">Membrane</location>
        <topology evidence="1">Multi-pass membrane protein</topology>
    </subcellularLocation>
</comment>
<comment type="similarity">
    <text evidence="2 7">Belongs to the sodium:solute symporter (SSF) (TC 2.A.21) family.</text>
</comment>
<feature type="transmembrane region" description="Helical" evidence="8">
    <location>
        <begin position="155"/>
        <end position="175"/>
    </location>
</feature>
<evidence type="ECO:0000313" key="9">
    <source>
        <dbReference type="EMBL" id="PXW83386.1"/>
    </source>
</evidence>
<dbReference type="Pfam" id="PF00474">
    <property type="entry name" value="SSF"/>
    <property type="match status" value="1"/>
</dbReference>
<evidence type="ECO:0000256" key="1">
    <source>
        <dbReference type="ARBA" id="ARBA00004141"/>
    </source>
</evidence>
<feature type="transmembrane region" description="Helical" evidence="8">
    <location>
        <begin position="73"/>
        <end position="92"/>
    </location>
</feature>
<dbReference type="InterPro" id="IPR038377">
    <property type="entry name" value="Na/Glc_symporter_sf"/>
</dbReference>
<feature type="transmembrane region" description="Helical" evidence="8">
    <location>
        <begin position="359"/>
        <end position="380"/>
    </location>
</feature>
<feature type="transmembrane region" description="Helical" evidence="8">
    <location>
        <begin position="122"/>
        <end position="149"/>
    </location>
</feature>
<proteinExistence type="inferred from homology"/>
<keyword evidence="5 8" id="KW-1133">Transmembrane helix</keyword>
<feature type="transmembrane region" description="Helical" evidence="8">
    <location>
        <begin position="441"/>
        <end position="461"/>
    </location>
</feature>
<dbReference type="AlphaFoldDB" id="A0A2V3VNK9"/>
<sequence>MVEKYIMVGLFLAILIFISYKSYKRIKNYNDYNLAGRNTNLPTLVATLGAAEFNTATLIGGASVAYMYGTVGIWYTSLIFIPVFGIYAFTVAKRYRRLNISTIAEFFDVRFKGKNSELTRALASLVTLSFTWIAPATYLAGLSVIGTVLLGIDPLWMVIGITIICLILSLAGGLLTAISFDVVAYIMILIFIPVLLFVGWNVSGGISSLSTVYEAKFLSFKPIWDLENYGFAAILTWALQNILLYIAAPWYGQRIFSAKNEKIAYKAMLINTVLIVVLYGCVALTTMFTRAVLPDLDSAEYALPTLVLNYLPSILQGFLLVTLLLVGISTMIAIWNSAVSIVINDIVKRYFAKNKTDKYYINASRIVFIILGISTLVFALTFVGNILLALTYISVYTALLAFPILAGFFWKRFNTQAALYSLVVGVIYVTIALLNNFPYHLISPIGVLLSIITGVLVTFLTKTEENSEYVKAFYKMVENKVDDSDSNLGSTE</sequence>
<feature type="transmembrane region" description="Helical" evidence="8">
    <location>
        <begin position="44"/>
        <end position="67"/>
    </location>
</feature>
<dbReference type="PROSITE" id="PS50283">
    <property type="entry name" value="NA_SOLUT_SYMP_3"/>
    <property type="match status" value="1"/>
</dbReference>
<dbReference type="PANTHER" id="PTHR48086">
    <property type="entry name" value="SODIUM/PROLINE SYMPORTER-RELATED"/>
    <property type="match status" value="1"/>
</dbReference>
<feature type="transmembrane region" description="Helical" evidence="8">
    <location>
        <begin position="182"/>
        <end position="200"/>
    </location>
</feature>
<keyword evidence="10" id="KW-1185">Reference proteome</keyword>
<evidence type="ECO:0000256" key="6">
    <source>
        <dbReference type="ARBA" id="ARBA00023136"/>
    </source>
</evidence>
<evidence type="ECO:0000256" key="4">
    <source>
        <dbReference type="ARBA" id="ARBA00022692"/>
    </source>
</evidence>
<evidence type="ECO:0000256" key="8">
    <source>
        <dbReference type="SAM" id="Phobius"/>
    </source>
</evidence>
<dbReference type="PANTHER" id="PTHR48086:SF7">
    <property type="entry name" value="SODIUM-SOLUTE SYMPORTER-RELATED"/>
    <property type="match status" value="1"/>
</dbReference>
<keyword evidence="3" id="KW-0813">Transport</keyword>
<feature type="transmembrane region" description="Helical" evidence="8">
    <location>
        <begin position="313"/>
        <end position="338"/>
    </location>
</feature>
<evidence type="ECO:0000313" key="10">
    <source>
        <dbReference type="Proteomes" id="UP000247978"/>
    </source>
</evidence>
<dbReference type="GO" id="GO:0005886">
    <property type="term" value="C:plasma membrane"/>
    <property type="evidence" value="ECO:0007669"/>
    <property type="project" value="TreeGrafter"/>
</dbReference>
<organism evidence="9 10">
    <name type="scientific">Pseudogracilibacillus auburnensis</name>
    <dbReference type="NCBI Taxonomy" id="1494959"/>
    <lineage>
        <taxon>Bacteria</taxon>
        <taxon>Bacillati</taxon>
        <taxon>Bacillota</taxon>
        <taxon>Bacilli</taxon>
        <taxon>Bacillales</taxon>
        <taxon>Bacillaceae</taxon>
        <taxon>Pseudogracilibacillus</taxon>
    </lineage>
</organism>
<evidence type="ECO:0000256" key="5">
    <source>
        <dbReference type="ARBA" id="ARBA00022989"/>
    </source>
</evidence>
<feature type="transmembrane region" description="Helical" evidence="8">
    <location>
        <begin position="229"/>
        <end position="248"/>
    </location>
</feature>
<dbReference type="EMBL" id="QJJQ01000016">
    <property type="protein sequence ID" value="PXW83386.1"/>
    <property type="molecule type" value="Genomic_DNA"/>
</dbReference>
<feature type="transmembrane region" description="Helical" evidence="8">
    <location>
        <begin position="386"/>
        <end position="410"/>
    </location>
</feature>
<keyword evidence="6 8" id="KW-0472">Membrane</keyword>